<dbReference type="Pfam" id="PF01740">
    <property type="entry name" value="STAS"/>
    <property type="match status" value="1"/>
</dbReference>
<evidence type="ECO:0000313" key="2">
    <source>
        <dbReference type="EMBL" id="MEJ8640854.1"/>
    </source>
</evidence>
<dbReference type="InterPro" id="IPR002645">
    <property type="entry name" value="STAS_dom"/>
</dbReference>
<dbReference type="Gene3D" id="3.30.750.24">
    <property type="entry name" value="STAS domain"/>
    <property type="match status" value="1"/>
</dbReference>
<feature type="domain" description="STAS" evidence="1">
    <location>
        <begin position="3"/>
        <end position="89"/>
    </location>
</feature>
<proteinExistence type="predicted"/>
<dbReference type="InterPro" id="IPR036513">
    <property type="entry name" value="STAS_dom_sf"/>
</dbReference>
<gene>
    <name evidence="2" type="ORF">WKI68_04085</name>
</gene>
<comment type="caution">
    <text evidence="2">The sequence shown here is derived from an EMBL/GenBank/DDBJ whole genome shotgun (WGS) entry which is preliminary data.</text>
</comment>
<name>A0ABU8U0K1_9ACTN</name>
<organism evidence="2 3">
    <name type="scientific">Streptomyces caledonius</name>
    <dbReference type="NCBI Taxonomy" id="3134107"/>
    <lineage>
        <taxon>Bacteria</taxon>
        <taxon>Bacillati</taxon>
        <taxon>Actinomycetota</taxon>
        <taxon>Actinomycetes</taxon>
        <taxon>Kitasatosporales</taxon>
        <taxon>Streptomycetaceae</taxon>
        <taxon>Streptomyces</taxon>
    </lineage>
</organism>
<keyword evidence="3" id="KW-1185">Reference proteome</keyword>
<evidence type="ECO:0000259" key="1">
    <source>
        <dbReference type="PROSITE" id="PS50801"/>
    </source>
</evidence>
<protein>
    <submittedName>
        <fullName evidence="2">STAS domain-containing protein</fullName>
    </submittedName>
</protein>
<sequence>MALETVAQRSGSTVLISVVGDSDAAAEHTLGRALDSVTEDITVAMIDTHEVPFMDVAGLLLVLDLHRRAECMGLRVLVVGWQPQPQQLMAEVAGIPGPGSATGERYAVSGFRRLIEERAERRQSRAGDLVADLPSRP</sequence>
<dbReference type="Proteomes" id="UP001382904">
    <property type="component" value="Unassembled WGS sequence"/>
</dbReference>
<accession>A0ABU8U0K1</accession>
<reference evidence="2 3" key="1">
    <citation type="submission" date="2024-03" db="EMBL/GenBank/DDBJ databases">
        <title>Novel Streptomyces species of biotechnological and ecological value are a feature of Machair soil.</title>
        <authorList>
            <person name="Prole J.R."/>
            <person name="Goodfellow M."/>
            <person name="Allenby N."/>
            <person name="Ward A.C."/>
        </authorList>
    </citation>
    <scope>NUCLEOTIDE SEQUENCE [LARGE SCALE GENOMIC DNA]</scope>
    <source>
        <strain evidence="2 3">MS1.HAVA.3</strain>
    </source>
</reference>
<evidence type="ECO:0000313" key="3">
    <source>
        <dbReference type="Proteomes" id="UP001382904"/>
    </source>
</evidence>
<dbReference type="PROSITE" id="PS50801">
    <property type="entry name" value="STAS"/>
    <property type="match status" value="1"/>
</dbReference>
<dbReference type="SUPFAM" id="SSF52091">
    <property type="entry name" value="SpoIIaa-like"/>
    <property type="match status" value="1"/>
</dbReference>
<dbReference type="EMBL" id="JBBKAM010000002">
    <property type="protein sequence ID" value="MEJ8640854.1"/>
    <property type="molecule type" value="Genomic_DNA"/>
</dbReference>